<name>A0A4V1Q1M0_9AGAR</name>
<reference evidence="2 3" key="1">
    <citation type="submission" date="2019-01" db="EMBL/GenBank/DDBJ databases">
        <title>Draft genome sequence of Psathyrella aberdarensis IHI B618.</title>
        <authorList>
            <person name="Buettner E."/>
            <person name="Kellner H."/>
        </authorList>
    </citation>
    <scope>NUCLEOTIDE SEQUENCE [LARGE SCALE GENOMIC DNA]</scope>
    <source>
        <strain evidence="2 3">IHI B618</strain>
    </source>
</reference>
<comment type="caution">
    <text evidence="2">The sequence shown here is derived from an EMBL/GenBank/DDBJ whole genome shotgun (WGS) entry which is preliminary data.</text>
</comment>
<proteinExistence type="predicted"/>
<evidence type="ECO:0000313" key="3">
    <source>
        <dbReference type="Proteomes" id="UP000290288"/>
    </source>
</evidence>
<dbReference type="AlphaFoldDB" id="A0A4V1Q1M0"/>
<evidence type="ECO:0000313" key="2">
    <source>
        <dbReference type="EMBL" id="RXW12058.1"/>
    </source>
</evidence>
<organism evidence="2 3">
    <name type="scientific">Candolleomyces aberdarensis</name>
    <dbReference type="NCBI Taxonomy" id="2316362"/>
    <lineage>
        <taxon>Eukaryota</taxon>
        <taxon>Fungi</taxon>
        <taxon>Dikarya</taxon>
        <taxon>Basidiomycota</taxon>
        <taxon>Agaricomycotina</taxon>
        <taxon>Agaricomycetes</taxon>
        <taxon>Agaricomycetidae</taxon>
        <taxon>Agaricales</taxon>
        <taxon>Agaricineae</taxon>
        <taxon>Psathyrellaceae</taxon>
        <taxon>Candolleomyces</taxon>
    </lineage>
</organism>
<accession>A0A4V1Q1M0</accession>
<sequence length="176" mass="20000">MVSSVNHPSASSIEEATDHTFPNWNFVNAASPAQERAAQQAMDDIVGYHDLHAYLARNPGSLGMSEGHQPSNRYYWLQYDAINQLRTNYQREHAQVYRLAQLKAQVDHELAVAQVQARKTFEEGLEAERRLCLDVPKISRSMKDHQLRVRRETEQAREALSNPPGIYIPPPAVNPL</sequence>
<protein>
    <submittedName>
        <fullName evidence="2">Uncharacterized protein</fullName>
    </submittedName>
</protein>
<keyword evidence="3" id="KW-1185">Reference proteome</keyword>
<feature type="compositionally biased region" description="Pro residues" evidence="1">
    <location>
        <begin position="166"/>
        <end position="176"/>
    </location>
</feature>
<evidence type="ECO:0000256" key="1">
    <source>
        <dbReference type="SAM" id="MobiDB-lite"/>
    </source>
</evidence>
<dbReference type="EMBL" id="SDEE01001435">
    <property type="protein sequence ID" value="RXW12058.1"/>
    <property type="molecule type" value="Genomic_DNA"/>
</dbReference>
<feature type="region of interest" description="Disordered" evidence="1">
    <location>
        <begin position="153"/>
        <end position="176"/>
    </location>
</feature>
<feature type="non-terminal residue" evidence="2">
    <location>
        <position position="176"/>
    </location>
</feature>
<gene>
    <name evidence="2" type="ORF">EST38_g13794</name>
</gene>
<dbReference type="Proteomes" id="UP000290288">
    <property type="component" value="Unassembled WGS sequence"/>
</dbReference>